<feature type="region of interest" description="Disordered" evidence="1">
    <location>
        <begin position="54"/>
        <end position="88"/>
    </location>
</feature>
<evidence type="ECO:0000313" key="2">
    <source>
        <dbReference type="EMBL" id="OTA01226.1"/>
    </source>
</evidence>
<dbReference type="AlphaFoldDB" id="A0A2H2ZG61"/>
<proteinExistence type="predicted"/>
<name>A0A2H2ZG61_TRIPA</name>
<reference evidence="2 3" key="1">
    <citation type="journal article" date="2015" name="Genome Announc.">
        <title>Genome sequence and annotation of Trichoderma parareesei, the ancestor of the cellulase producer Trichoderma reesei.</title>
        <authorList>
            <person name="Yang D."/>
            <person name="Pomraning K."/>
            <person name="Kopchinskiy A."/>
            <person name="Karimi Aghcheh R."/>
            <person name="Atanasova L."/>
            <person name="Chenthamara K."/>
            <person name="Baker S.E."/>
            <person name="Zhang R."/>
            <person name="Shen Q."/>
            <person name="Freitag M."/>
            <person name="Kubicek C.P."/>
            <person name="Druzhinina I.S."/>
        </authorList>
    </citation>
    <scope>NUCLEOTIDE SEQUENCE [LARGE SCALE GENOMIC DNA]</scope>
    <source>
        <strain evidence="2 3">CBS 125925</strain>
    </source>
</reference>
<feature type="compositionally biased region" description="Polar residues" evidence="1">
    <location>
        <begin position="1"/>
        <end position="17"/>
    </location>
</feature>
<evidence type="ECO:0000256" key="1">
    <source>
        <dbReference type="SAM" id="MobiDB-lite"/>
    </source>
</evidence>
<accession>A0A2H2ZG61</accession>
<sequence>MSSQQPTNQTQHNGTTHSAGASSRSPSSTAMLSRFLYDRTGVPDRLVARSYIAATPGPGFEGDAAELERYMSQSSAGVQGSGSTARRA</sequence>
<feature type="compositionally biased region" description="Low complexity" evidence="1">
    <location>
        <begin position="18"/>
        <end position="29"/>
    </location>
</feature>
<gene>
    <name evidence="2" type="ORF">A9Z42_0015400</name>
</gene>
<evidence type="ECO:0000313" key="3">
    <source>
        <dbReference type="Proteomes" id="UP000219286"/>
    </source>
</evidence>
<dbReference type="EMBL" id="LFMI01000182">
    <property type="protein sequence ID" value="OTA01226.1"/>
    <property type="molecule type" value="Genomic_DNA"/>
</dbReference>
<dbReference type="Proteomes" id="UP000219286">
    <property type="component" value="Unassembled WGS sequence"/>
</dbReference>
<comment type="caution">
    <text evidence="2">The sequence shown here is derived from an EMBL/GenBank/DDBJ whole genome shotgun (WGS) entry which is preliminary data.</text>
</comment>
<feature type="compositionally biased region" description="Low complexity" evidence="1">
    <location>
        <begin position="72"/>
        <end position="88"/>
    </location>
</feature>
<protein>
    <submittedName>
        <fullName evidence="2">Uncharacterized protein</fullName>
    </submittedName>
</protein>
<dbReference type="OrthoDB" id="4900060at2759"/>
<keyword evidence="3" id="KW-1185">Reference proteome</keyword>
<organism evidence="2 3">
    <name type="scientific">Trichoderma parareesei</name>
    <name type="common">Filamentous fungus</name>
    <dbReference type="NCBI Taxonomy" id="858221"/>
    <lineage>
        <taxon>Eukaryota</taxon>
        <taxon>Fungi</taxon>
        <taxon>Dikarya</taxon>
        <taxon>Ascomycota</taxon>
        <taxon>Pezizomycotina</taxon>
        <taxon>Sordariomycetes</taxon>
        <taxon>Hypocreomycetidae</taxon>
        <taxon>Hypocreales</taxon>
        <taxon>Hypocreaceae</taxon>
        <taxon>Trichoderma</taxon>
    </lineage>
</organism>
<feature type="region of interest" description="Disordered" evidence="1">
    <location>
        <begin position="1"/>
        <end position="29"/>
    </location>
</feature>